<evidence type="ECO:0000313" key="1">
    <source>
        <dbReference type="EMBL" id="KAI8011729.1"/>
    </source>
</evidence>
<name>A0ACC0HEE2_9ERIC</name>
<gene>
    <name evidence="1" type="ORF">LOK49_LG06G00394</name>
</gene>
<organism evidence="1 2">
    <name type="scientific">Camellia lanceoleosa</name>
    <dbReference type="NCBI Taxonomy" id="1840588"/>
    <lineage>
        <taxon>Eukaryota</taxon>
        <taxon>Viridiplantae</taxon>
        <taxon>Streptophyta</taxon>
        <taxon>Embryophyta</taxon>
        <taxon>Tracheophyta</taxon>
        <taxon>Spermatophyta</taxon>
        <taxon>Magnoliopsida</taxon>
        <taxon>eudicotyledons</taxon>
        <taxon>Gunneridae</taxon>
        <taxon>Pentapetalae</taxon>
        <taxon>asterids</taxon>
        <taxon>Ericales</taxon>
        <taxon>Theaceae</taxon>
        <taxon>Camellia</taxon>
    </lineage>
</organism>
<proteinExistence type="predicted"/>
<accession>A0ACC0HEE2</accession>
<keyword evidence="2" id="KW-1185">Reference proteome</keyword>
<evidence type="ECO:0000313" key="2">
    <source>
        <dbReference type="Proteomes" id="UP001060215"/>
    </source>
</evidence>
<comment type="caution">
    <text evidence="1">The sequence shown here is derived from an EMBL/GenBank/DDBJ whole genome shotgun (WGS) entry which is preliminary data.</text>
</comment>
<dbReference type="Proteomes" id="UP001060215">
    <property type="component" value="Chromosome 5"/>
</dbReference>
<dbReference type="EMBL" id="CM045762">
    <property type="protein sequence ID" value="KAI8011729.1"/>
    <property type="molecule type" value="Genomic_DNA"/>
</dbReference>
<protein>
    <submittedName>
        <fullName evidence="1">Uncharacterized protein</fullName>
    </submittedName>
</protein>
<reference evidence="1 2" key="1">
    <citation type="journal article" date="2022" name="Plant J.">
        <title>Chromosome-level genome of Camellia lanceoleosa provides a valuable resource for understanding genome evolution and self-incompatibility.</title>
        <authorList>
            <person name="Gong W."/>
            <person name="Xiao S."/>
            <person name="Wang L."/>
            <person name="Liao Z."/>
            <person name="Chang Y."/>
            <person name="Mo W."/>
            <person name="Hu G."/>
            <person name="Li W."/>
            <person name="Zhao G."/>
            <person name="Zhu H."/>
            <person name="Hu X."/>
            <person name="Ji K."/>
            <person name="Xiang X."/>
            <person name="Song Q."/>
            <person name="Yuan D."/>
            <person name="Jin S."/>
            <person name="Zhang L."/>
        </authorList>
    </citation>
    <scope>NUCLEOTIDE SEQUENCE [LARGE SCALE GENOMIC DNA]</scope>
    <source>
        <strain evidence="1">SQ_2022a</strain>
    </source>
</reference>
<sequence length="95" mass="11156">MVPNSSPKLEDFLGGATMAAHHQYSTNEREAMALSLDSMYYHHQNADQQTNRQQQQQKMDEVQQHQHYYNGLPCNDGLYQQTPLEEQREEETRET</sequence>